<evidence type="ECO:0000256" key="2">
    <source>
        <dbReference type="ARBA" id="ARBA00023125"/>
    </source>
</evidence>
<keyword evidence="3" id="KW-0804">Transcription</keyword>
<dbReference type="Pfam" id="PF12833">
    <property type="entry name" value="HTH_18"/>
    <property type="match status" value="1"/>
</dbReference>
<reference evidence="5" key="1">
    <citation type="submission" date="2020-03" db="EMBL/GenBank/DDBJ databases">
        <title>Solimonas marina sp. nov., isolated from deep seawater of the Pacific Ocean.</title>
        <authorList>
            <person name="Liu X."/>
            <person name="Lai Q."/>
            <person name="Sun F."/>
            <person name="Gai Y."/>
            <person name="Li G."/>
            <person name="Shao Z."/>
        </authorList>
    </citation>
    <scope>NUCLEOTIDE SEQUENCE</scope>
    <source>
        <strain evidence="5">C16B3</strain>
    </source>
</reference>
<dbReference type="InterPro" id="IPR018060">
    <property type="entry name" value="HTH_AraC"/>
</dbReference>
<dbReference type="AlphaFoldDB" id="A0A969W945"/>
<evidence type="ECO:0000313" key="5">
    <source>
        <dbReference type="EMBL" id="NKF23006.1"/>
    </source>
</evidence>
<dbReference type="SUPFAM" id="SSF46689">
    <property type="entry name" value="Homeodomain-like"/>
    <property type="match status" value="1"/>
</dbReference>
<dbReference type="PROSITE" id="PS01124">
    <property type="entry name" value="HTH_ARAC_FAMILY_2"/>
    <property type="match status" value="1"/>
</dbReference>
<dbReference type="InterPro" id="IPR009057">
    <property type="entry name" value="Homeodomain-like_sf"/>
</dbReference>
<comment type="caution">
    <text evidence="5">The sequence shown here is derived from an EMBL/GenBank/DDBJ whole genome shotgun (WGS) entry which is preliminary data.</text>
</comment>
<evidence type="ECO:0000256" key="3">
    <source>
        <dbReference type="ARBA" id="ARBA00023163"/>
    </source>
</evidence>
<name>A0A969W945_9GAMM</name>
<evidence type="ECO:0000256" key="1">
    <source>
        <dbReference type="ARBA" id="ARBA00023015"/>
    </source>
</evidence>
<keyword evidence="6" id="KW-1185">Reference proteome</keyword>
<keyword evidence="1" id="KW-0805">Transcription regulation</keyword>
<protein>
    <submittedName>
        <fullName evidence="5">Helix-turn-helix domain-containing protein</fullName>
    </submittedName>
</protein>
<accession>A0A969W945</accession>
<organism evidence="5 6">
    <name type="scientific">Solimonas marina</name>
    <dbReference type="NCBI Taxonomy" id="2714601"/>
    <lineage>
        <taxon>Bacteria</taxon>
        <taxon>Pseudomonadati</taxon>
        <taxon>Pseudomonadota</taxon>
        <taxon>Gammaproteobacteria</taxon>
        <taxon>Nevskiales</taxon>
        <taxon>Nevskiaceae</taxon>
        <taxon>Solimonas</taxon>
    </lineage>
</organism>
<dbReference type="Pfam" id="PF12625">
    <property type="entry name" value="Arabinose_bd"/>
    <property type="match status" value="1"/>
</dbReference>
<dbReference type="GO" id="GO:0000976">
    <property type="term" value="F:transcription cis-regulatory region binding"/>
    <property type="evidence" value="ECO:0007669"/>
    <property type="project" value="TreeGrafter"/>
</dbReference>
<gene>
    <name evidence="5" type="ORF">G7Y82_11810</name>
</gene>
<evidence type="ECO:0000259" key="4">
    <source>
        <dbReference type="PROSITE" id="PS01124"/>
    </source>
</evidence>
<keyword evidence="2" id="KW-0238">DNA-binding</keyword>
<dbReference type="GO" id="GO:0005829">
    <property type="term" value="C:cytosol"/>
    <property type="evidence" value="ECO:0007669"/>
    <property type="project" value="TreeGrafter"/>
</dbReference>
<dbReference type="RefSeq" id="WP_168148337.1">
    <property type="nucleotide sequence ID" value="NZ_JAAVXB010000006.1"/>
</dbReference>
<proteinExistence type="predicted"/>
<dbReference type="GO" id="GO:0003700">
    <property type="term" value="F:DNA-binding transcription factor activity"/>
    <property type="evidence" value="ECO:0007669"/>
    <property type="project" value="InterPro"/>
</dbReference>
<dbReference type="Proteomes" id="UP000653472">
    <property type="component" value="Unassembled WGS sequence"/>
</dbReference>
<feature type="domain" description="HTH araC/xylS-type" evidence="4">
    <location>
        <begin position="232"/>
        <end position="330"/>
    </location>
</feature>
<dbReference type="EMBL" id="JAAVXB010000006">
    <property type="protein sequence ID" value="NKF23006.1"/>
    <property type="molecule type" value="Genomic_DNA"/>
</dbReference>
<sequence length="333" mass="36655">MHYLVRSGSLAGFADLVSTLGADPLAILDAVGIEAAALHDADVYLPYPALARCLTHAAQACRRDDFGVRLAQRQGLDVTGALGTQLCLQPSMTRALEMMQRHLDFHARGIELTATPARGSIVMSISFAFAHQVDCAQLTALSMGLLVRSLTQLHGEPLPPQRVELRQPAPRAAAQYRQLFGAQLEYNAPADRVHYPTALTDLPIRVDACLREQLSANWRLGHGDAGMLSLAQQVERAIVALLPVGDCGLDNVARMVDLHPRVLQSRLRAEGLSFGAILRRARERLAREHLSRSDTRLTQLAMQLGYGDLAVFSRSFRKWTGHSPRSWRRLHAN</sequence>
<dbReference type="Gene3D" id="1.10.10.60">
    <property type="entry name" value="Homeodomain-like"/>
    <property type="match status" value="1"/>
</dbReference>
<dbReference type="PANTHER" id="PTHR47894:SF4">
    <property type="entry name" value="HTH-TYPE TRANSCRIPTIONAL REGULATOR GADX"/>
    <property type="match status" value="1"/>
</dbReference>
<dbReference type="PANTHER" id="PTHR47894">
    <property type="entry name" value="HTH-TYPE TRANSCRIPTIONAL REGULATOR GADX"/>
    <property type="match status" value="1"/>
</dbReference>
<dbReference type="SMART" id="SM00342">
    <property type="entry name" value="HTH_ARAC"/>
    <property type="match status" value="1"/>
</dbReference>
<dbReference type="InterPro" id="IPR032687">
    <property type="entry name" value="AraC-type_N"/>
</dbReference>
<evidence type="ECO:0000313" key="6">
    <source>
        <dbReference type="Proteomes" id="UP000653472"/>
    </source>
</evidence>